<dbReference type="InterPro" id="IPR029090">
    <property type="entry name" value="DUF4659"/>
</dbReference>
<sequence length="197" mass="22501">MTMDCDLTVNINLYNLEDVKFEGSKYVLTSPRSLEACSRLGVKPVELLYRPLSEFQEELLPQDVPLRTIYTVFDESEQIRQKKLKLCREERSRIMQEEKRSAARSSLKSRLATMPSEDVSDKKTKDLNKTSSKSGVTFKTGIKGKPLYRPAEKESTKLHRELLSKKDRNPTLFKPSSVKGRPKSASSRTQQRCAPSV</sequence>
<dbReference type="EMBL" id="RQTK01000303">
    <property type="protein sequence ID" value="RUS82104.1"/>
    <property type="molecule type" value="Genomic_DNA"/>
</dbReference>
<reference evidence="2 3" key="1">
    <citation type="submission" date="2019-01" db="EMBL/GenBank/DDBJ databases">
        <title>A draft genome assembly of the solar-powered sea slug Elysia chlorotica.</title>
        <authorList>
            <person name="Cai H."/>
            <person name="Li Q."/>
            <person name="Fang X."/>
            <person name="Li J."/>
            <person name="Curtis N.E."/>
            <person name="Altenburger A."/>
            <person name="Shibata T."/>
            <person name="Feng M."/>
            <person name="Maeda T."/>
            <person name="Schwartz J.A."/>
            <person name="Shigenobu S."/>
            <person name="Lundholm N."/>
            <person name="Nishiyama T."/>
            <person name="Yang H."/>
            <person name="Hasebe M."/>
            <person name="Li S."/>
            <person name="Pierce S.K."/>
            <person name="Wang J."/>
        </authorList>
    </citation>
    <scope>NUCLEOTIDE SEQUENCE [LARGE SCALE GENOMIC DNA]</scope>
    <source>
        <strain evidence="2">EC2010</strain>
        <tissue evidence="2">Whole organism of an adult</tissue>
    </source>
</reference>
<feature type="compositionally biased region" description="Polar residues" evidence="1">
    <location>
        <begin position="184"/>
        <end position="197"/>
    </location>
</feature>
<name>A0A433TKL9_ELYCH</name>
<dbReference type="OrthoDB" id="200110at2759"/>
<feature type="compositionally biased region" description="Low complexity" evidence="1">
    <location>
        <begin position="103"/>
        <end position="112"/>
    </location>
</feature>
<protein>
    <submittedName>
        <fullName evidence="2">Uncharacterized protein</fullName>
    </submittedName>
</protein>
<evidence type="ECO:0000313" key="2">
    <source>
        <dbReference type="EMBL" id="RUS82104.1"/>
    </source>
</evidence>
<organism evidence="2 3">
    <name type="scientific">Elysia chlorotica</name>
    <name type="common">Eastern emerald elysia</name>
    <name type="synonym">Sea slug</name>
    <dbReference type="NCBI Taxonomy" id="188477"/>
    <lineage>
        <taxon>Eukaryota</taxon>
        <taxon>Metazoa</taxon>
        <taxon>Spiralia</taxon>
        <taxon>Lophotrochozoa</taxon>
        <taxon>Mollusca</taxon>
        <taxon>Gastropoda</taxon>
        <taxon>Heterobranchia</taxon>
        <taxon>Euthyneura</taxon>
        <taxon>Panpulmonata</taxon>
        <taxon>Sacoglossa</taxon>
        <taxon>Placobranchoidea</taxon>
        <taxon>Plakobranchidae</taxon>
        <taxon>Elysia</taxon>
    </lineage>
</organism>
<dbReference type="AlphaFoldDB" id="A0A433TKL9"/>
<feature type="compositionally biased region" description="Basic and acidic residues" evidence="1">
    <location>
        <begin position="119"/>
        <end position="128"/>
    </location>
</feature>
<evidence type="ECO:0000313" key="3">
    <source>
        <dbReference type="Proteomes" id="UP000271974"/>
    </source>
</evidence>
<dbReference type="Proteomes" id="UP000271974">
    <property type="component" value="Unassembled WGS sequence"/>
</dbReference>
<keyword evidence="3" id="KW-1185">Reference proteome</keyword>
<feature type="non-terminal residue" evidence="2">
    <location>
        <position position="197"/>
    </location>
</feature>
<dbReference type="STRING" id="188477.A0A433TKL9"/>
<evidence type="ECO:0000256" key="1">
    <source>
        <dbReference type="SAM" id="MobiDB-lite"/>
    </source>
</evidence>
<feature type="region of interest" description="Disordered" evidence="1">
    <location>
        <begin position="95"/>
        <end position="197"/>
    </location>
</feature>
<proteinExistence type="predicted"/>
<accession>A0A433TKL9</accession>
<comment type="caution">
    <text evidence="2">The sequence shown here is derived from an EMBL/GenBank/DDBJ whole genome shotgun (WGS) entry which is preliminary data.</text>
</comment>
<dbReference type="PANTHER" id="PTHR33663:SF2">
    <property type="entry name" value="COILED-COIL DOMAIN-CONTAINING PROTEIN 177"/>
    <property type="match status" value="1"/>
</dbReference>
<gene>
    <name evidence="2" type="ORF">EGW08_010149</name>
</gene>
<feature type="compositionally biased region" description="Basic and acidic residues" evidence="1">
    <location>
        <begin position="150"/>
        <end position="169"/>
    </location>
</feature>
<dbReference type="PANTHER" id="PTHR33663">
    <property type="entry name" value="COILED-COIL DOMAIN-CONTAINING PROTEIN 177"/>
    <property type="match status" value="1"/>
</dbReference>